<feature type="region of interest" description="Disordered" evidence="1">
    <location>
        <begin position="27"/>
        <end position="137"/>
    </location>
</feature>
<name>A0ABM9HM20_9PROT</name>
<accession>A0ABM9HM20</accession>
<comment type="caution">
    <text evidence="3">The sequence shown here is derived from an EMBL/GenBank/DDBJ whole genome shotgun (WGS) entry which is preliminary data.</text>
</comment>
<keyword evidence="2" id="KW-0732">Signal</keyword>
<evidence type="ECO:0000313" key="4">
    <source>
        <dbReference type="Proteomes" id="UP001154272"/>
    </source>
</evidence>
<feature type="compositionally biased region" description="Low complexity" evidence="1">
    <location>
        <begin position="68"/>
        <end position="79"/>
    </location>
</feature>
<evidence type="ECO:0000313" key="3">
    <source>
        <dbReference type="EMBL" id="CAI3935823.1"/>
    </source>
</evidence>
<gene>
    <name evidence="3" type="ORF">R83534S58_LOCUS820</name>
</gene>
<reference evidence="3" key="1">
    <citation type="submission" date="2022-10" db="EMBL/GenBank/DDBJ databases">
        <authorList>
            <person name="Botero Cardona J."/>
        </authorList>
    </citation>
    <scope>NUCLEOTIDE SEQUENCE</scope>
    <source>
        <strain evidence="3">R-83534</strain>
    </source>
</reference>
<protein>
    <recommendedName>
        <fullName evidence="5">Secreted protein</fullName>
    </recommendedName>
</protein>
<sequence length="152" mass="17281">MLNIKYFLYSFALGIIAFGMTSNQQTYARNHHKNSPPPPVVEVPKDHHLNPRQSSDDISPFAKKAAENARQQQAELQQQDLKNKNGPAALLPGRYTKRSQKINGTEGWVNSKRQRGKYDMGLNMPVPQTADPTQNKTRGVFRRAMPVYEPNY</sequence>
<feature type="signal peptide" evidence="2">
    <location>
        <begin position="1"/>
        <end position="28"/>
    </location>
</feature>
<dbReference type="Proteomes" id="UP001154272">
    <property type="component" value="Unassembled WGS sequence"/>
</dbReference>
<evidence type="ECO:0000256" key="2">
    <source>
        <dbReference type="SAM" id="SignalP"/>
    </source>
</evidence>
<dbReference type="RefSeq" id="WP_034338530.1">
    <property type="nucleotide sequence ID" value="NZ_CAMXCH010000001.1"/>
</dbReference>
<proteinExistence type="predicted"/>
<keyword evidence="4" id="KW-1185">Reference proteome</keyword>
<evidence type="ECO:0000256" key="1">
    <source>
        <dbReference type="SAM" id="MobiDB-lite"/>
    </source>
</evidence>
<dbReference type="EMBL" id="CAMXCH010000001">
    <property type="protein sequence ID" value="CAI3935823.1"/>
    <property type="molecule type" value="Genomic_DNA"/>
</dbReference>
<evidence type="ECO:0008006" key="5">
    <source>
        <dbReference type="Google" id="ProtNLM"/>
    </source>
</evidence>
<organism evidence="3 4">
    <name type="scientific">Commensalibacter papalotli</name>
    <name type="common">ex Botero et al. 2024</name>
    <dbReference type="NCBI Taxonomy" id="2972766"/>
    <lineage>
        <taxon>Bacteria</taxon>
        <taxon>Pseudomonadati</taxon>
        <taxon>Pseudomonadota</taxon>
        <taxon>Alphaproteobacteria</taxon>
        <taxon>Acetobacterales</taxon>
        <taxon>Acetobacteraceae</taxon>
    </lineage>
</organism>
<feature type="chain" id="PRO_5046137904" description="Secreted protein" evidence="2">
    <location>
        <begin position="29"/>
        <end position="152"/>
    </location>
</feature>